<dbReference type="AlphaFoldDB" id="A0A9W7GF86"/>
<dbReference type="Proteomes" id="UP001165065">
    <property type="component" value="Unassembled WGS sequence"/>
</dbReference>
<name>A0A9W7GF86_9STRA</name>
<feature type="compositionally biased region" description="Basic and acidic residues" evidence="1">
    <location>
        <begin position="261"/>
        <end position="281"/>
    </location>
</feature>
<accession>A0A9W7GF86</accession>
<protein>
    <submittedName>
        <fullName evidence="2">Uncharacterized protein</fullName>
    </submittedName>
</protein>
<feature type="region of interest" description="Disordered" evidence="1">
    <location>
        <begin position="193"/>
        <end position="212"/>
    </location>
</feature>
<organism evidence="2 3">
    <name type="scientific">Triparma columacea</name>
    <dbReference type="NCBI Taxonomy" id="722753"/>
    <lineage>
        <taxon>Eukaryota</taxon>
        <taxon>Sar</taxon>
        <taxon>Stramenopiles</taxon>
        <taxon>Ochrophyta</taxon>
        <taxon>Bolidophyceae</taxon>
        <taxon>Parmales</taxon>
        <taxon>Triparmaceae</taxon>
        <taxon>Triparma</taxon>
    </lineage>
</organism>
<evidence type="ECO:0000256" key="1">
    <source>
        <dbReference type="SAM" id="MobiDB-lite"/>
    </source>
</evidence>
<dbReference type="EMBL" id="BRYA01000223">
    <property type="protein sequence ID" value="GMI44714.1"/>
    <property type="molecule type" value="Genomic_DNA"/>
</dbReference>
<proteinExistence type="predicted"/>
<feature type="region of interest" description="Disordered" evidence="1">
    <location>
        <begin position="259"/>
        <end position="285"/>
    </location>
</feature>
<dbReference type="OrthoDB" id="10391433at2759"/>
<dbReference type="PROSITE" id="PS50096">
    <property type="entry name" value="IQ"/>
    <property type="match status" value="1"/>
</dbReference>
<feature type="region of interest" description="Disordered" evidence="1">
    <location>
        <begin position="81"/>
        <end position="106"/>
    </location>
</feature>
<reference evidence="3" key="1">
    <citation type="journal article" date="2023" name="Commun. Biol.">
        <title>Genome analysis of Parmales, the sister group of diatoms, reveals the evolutionary specialization of diatoms from phago-mixotrophs to photoautotrophs.</title>
        <authorList>
            <person name="Ban H."/>
            <person name="Sato S."/>
            <person name="Yoshikawa S."/>
            <person name="Yamada K."/>
            <person name="Nakamura Y."/>
            <person name="Ichinomiya M."/>
            <person name="Sato N."/>
            <person name="Blanc-Mathieu R."/>
            <person name="Endo H."/>
            <person name="Kuwata A."/>
            <person name="Ogata H."/>
        </authorList>
    </citation>
    <scope>NUCLEOTIDE SEQUENCE [LARGE SCALE GENOMIC DNA]</scope>
</reference>
<sequence>MTSPHFLSKMKPGRRRSFSSMMIEQSVGSLDTGTGLMTELEQLGIVPVGAESRTNPRPLEDLLQPAPPTVEISPLPSNLAALLKPSPPLNNDVAKKGSRGRRRSYDSIVKQTFKSRVYEEPASPITGEYAFSLNDTRKEPEPPKKQEGRGLVNPHVRPGVVLTVAEEDWEKKRRIGGRKSFKQKLAERDAAASAISSTGKVEGDLKPKAPVTPKMRRSFAGITKAGLAKTRLLRDSTTKAPKASEEEVVTITDPAIKQALKTRDKQRGAKERRKSLDEKRRSSLSSVNELKKRRIFENLTRESQMIRQSESRLAPVKAWLMCLALSKRHEKLKAKFIRYREGKSRREAAKRIQKGWRGRPKEKKYETIIAAIKKHNKGQTFYRVVAKRKKNAGPLLQRWLVHMYRNKRFTGWGALIKDRTIRAQRAARSYLRCTEWRTRAMLLLWDKGMEKKGYRSKLEAMRKEILGDEQVEDRRLASREQMVAWTKSWIRSRRLEFIKSENARFSETSVSSKVSTIAPVYTLCDAQALLSSGAPLAAPLEDSVEEETKLEYGIKMRPPKETKRVWRNITIYCHGANFTSHMLEQYKQYLIDMAEQRRLEIARVSPPSKEAATRAPDLTEKEGHRMKFGLGYAIA</sequence>
<evidence type="ECO:0000313" key="2">
    <source>
        <dbReference type="EMBL" id="GMI44714.1"/>
    </source>
</evidence>
<comment type="caution">
    <text evidence="2">The sequence shown here is derived from an EMBL/GenBank/DDBJ whole genome shotgun (WGS) entry which is preliminary data.</text>
</comment>
<gene>
    <name evidence="2" type="ORF">TrCOL_g13903</name>
</gene>
<feature type="compositionally biased region" description="Basic and acidic residues" evidence="1">
    <location>
        <begin position="135"/>
        <end position="148"/>
    </location>
</feature>
<evidence type="ECO:0000313" key="3">
    <source>
        <dbReference type="Proteomes" id="UP001165065"/>
    </source>
</evidence>
<feature type="region of interest" description="Disordered" evidence="1">
    <location>
        <begin position="128"/>
        <end position="153"/>
    </location>
</feature>
<keyword evidence="3" id="KW-1185">Reference proteome</keyword>